<dbReference type="AlphaFoldDB" id="A0A6A5CB39"/>
<comment type="caution">
    <text evidence="2">The sequence shown here is derived from an EMBL/GenBank/DDBJ whole genome shotgun (WGS) entry which is preliminary data.</text>
</comment>
<dbReference type="VEuPathDB" id="AmoebaDB:NfTy_018400"/>
<evidence type="ECO:0000259" key="1">
    <source>
        <dbReference type="Pfam" id="PF25448"/>
    </source>
</evidence>
<dbReference type="EMBL" id="VFQX01000009">
    <property type="protein sequence ID" value="KAF0982595.1"/>
    <property type="molecule type" value="Genomic_DNA"/>
</dbReference>
<evidence type="ECO:0000313" key="2">
    <source>
        <dbReference type="EMBL" id="KAF0982595.1"/>
    </source>
</evidence>
<gene>
    <name evidence="2" type="ORF">FDP41_011525</name>
</gene>
<proteinExistence type="predicted"/>
<name>A0A6A5CB39_NAEFO</name>
<reference evidence="2 3" key="1">
    <citation type="journal article" date="2019" name="Sci. Rep.">
        <title>Nanopore sequencing improves the draft genome of the human pathogenic amoeba Naegleria fowleri.</title>
        <authorList>
            <person name="Liechti N."/>
            <person name="Schurch N."/>
            <person name="Bruggmann R."/>
            <person name="Wittwer M."/>
        </authorList>
    </citation>
    <scope>NUCLEOTIDE SEQUENCE [LARGE SCALE GENOMIC DNA]</scope>
    <source>
        <strain evidence="2 3">ATCC 30894</strain>
    </source>
</reference>
<dbReference type="InterPro" id="IPR057219">
    <property type="entry name" value="DUF7897"/>
</dbReference>
<dbReference type="RefSeq" id="XP_044567308.1">
    <property type="nucleotide sequence ID" value="XM_044701943.1"/>
</dbReference>
<protein>
    <recommendedName>
        <fullName evidence="1">DUF7897 domain-containing protein</fullName>
    </recommendedName>
</protein>
<organism evidence="2 3">
    <name type="scientific">Naegleria fowleri</name>
    <name type="common">Brain eating amoeba</name>
    <dbReference type="NCBI Taxonomy" id="5763"/>
    <lineage>
        <taxon>Eukaryota</taxon>
        <taxon>Discoba</taxon>
        <taxon>Heterolobosea</taxon>
        <taxon>Tetramitia</taxon>
        <taxon>Eutetramitia</taxon>
        <taxon>Vahlkampfiidae</taxon>
        <taxon>Naegleria</taxon>
    </lineage>
</organism>
<dbReference type="OrthoDB" id="505346at2759"/>
<dbReference type="Proteomes" id="UP000444721">
    <property type="component" value="Unassembled WGS sequence"/>
</dbReference>
<keyword evidence="3" id="KW-1185">Reference proteome</keyword>
<dbReference type="VEuPathDB" id="AmoebaDB:FDP41_011525"/>
<accession>A0A6A5CB39</accession>
<dbReference type="OMA" id="IEYGYCD"/>
<feature type="domain" description="DUF7897" evidence="1">
    <location>
        <begin position="85"/>
        <end position="406"/>
    </location>
</feature>
<sequence>MKHDGPLFQKLKDSFSSHEFSRIALLKEIVKVTDWYFENVIFDLDDLDGYARKDDLKFVDEDTKHFRERLLEILNQLLIKQKISENDTNRSQEEWKEILKQAVLHQNFEGIEEFSNEFYLILNLANERQNLIRHFISTLLRNSNNDDHHLGFNEMERVLILRACNISALYHSFYVEFTKAVRLSRAAKEIEKRGEEQIDSALKNSYTIIAWNEETNELYDVPYAKYFREELSPIVMEFSELIKDLQDLKNAESSFSYLDEYIKYITKYRDNLLEKDKTKLEDAYRELDELWMDIRHSIQYVHDIEYGYCDVLRCKVIPDFSCRFLDEEYVEVNNFIRQKVQHRLLEYYKSRDTEISRKGVHAVEQSMCGIYYFPFICGGSLNFRFSGQSIPNRTQVSQAKGCKIFFDPTSTETYNIQTKALLTKLFLKHEEVAKYVFPAHSIKFFIAAHELGHAVYNLDCVRTCISTSTKTILEEPRAQLTATFVIKLLYDHGDISQQEMESALIAFVAEDLSNLVMHDKAAYEPYVISANYCYGLYEKLGFMQIVNDRIMIDNSKAYQVLCVMTELFMKILQAEDYHQGGELENILQHMKETSVITTWILKKCK</sequence>
<dbReference type="VEuPathDB" id="AmoebaDB:NF0028830"/>
<dbReference type="GeneID" id="68118740"/>
<evidence type="ECO:0000313" key="3">
    <source>
        <dbReference type="Proteomes" id="UP000444721"/>
    </source>
</evidence>
<dbReference type="Pfam" id="PF25448">
    <property type="entry name" value="DUF7897"/>
    <property type="match status" value="1"/>
</dbReference>